<evidence type="ECO:0000256" key="9">
    <source>
        <dbReference type="ARBA" id="ARBA00022840"/>
    </source>
</evidence>
<dbReference type="FunFam" id="2.30.30.40:FF:000048">
    <property type="entry name" value="Chemotaxis protein CheA, putative"/>
    <property type="match status" value="1"/>
</dbReference>
<keyword evidence="5 12" id="KW-0597">Phosphoprotein</keyword>
<keyword evidence="8" id="KW-0418">Kinase</keyword>
<feature type="region of interest" description="Disordered" evidence="14">
    <location>
        <begin position="240"/>
        <end position="284"/>
    </location>
</feature>
<comment type="caution">
    <text evidence="18">The sequence shown here is derived from an EMBL/GenBank/DDBJ whole genome shotgun (WGS) entry which is preliminary data.</text>
</comment>
<dbReference type="Gene3D" id="2.30.30.40">
    <property type="entry name" value="SH3 Domains"/>
    <property type="match status" value="1"/>
</dbReference>
<feature type="compositionally biased region" description="Low complexity" evidence="14">
    <location>
        <begin position="252"/>
        <end position="266"/>
    </location>
</feature>
<feature type="coiled-coil region" evidence="13">
    <location>
        <begin position="323"/>
        <end position="350"/>
    </location>
</feature>
<evidence type="ECO:0000259" key="16">
    <source>
        <dbReference type="PROSITE" id="PS50851"/>
    </source>
</evidence>
<dbReference type="Gene3D" id="3.30.565.10">
    <property type="entry name" value="Histidine kinase-like ATPase, C-terminal domain"/>
    <property type="match status" value="1"/>
</dbReference>
<dbReference type="GO" id="GO:0005737">
    <property type="term" value="C:cytoplasm"/>
    <property type="evidence" value="ECO:0007669"/>
    <property type="project" value="InterPro"/>
</dbReference>
<evidence type="ECO:0000256" key="4">
    <source>
        <dbReference type="ARBA" id="ARBA00022500"/>
    </source>
</evidence>
<dbReference type="InterPro" id="IPR036061">
    <property type="entry name" value="CheW-like_dom_sf"/>
</dbReference>
<dbReference type="Pfam" id="PF02518">
    <property type="entry name" value="HATPase_c"/>
    <property type="match status" value="1"/>
</dbReference>
<keyword evidence="6" id="KW-0808">Transferase</keyword>
<dbReference type="GO" id="GO:0000155">
    <property type="term" value="F:phosphorelay sensor kinase activity"/>
    <property type="evidence" value="ECO:0007669"/>
    <property type="project" value="InterPro"/>
</dbReference>
<gene>
    <name evidence="18" type="ORF">HMH01_01930</name>
</gene>
<comment type="catalytic activity">
    <reaction evidence="1">
        <text>ATP + protein L-histidine = ADP + protein N-phospho-L-histidine.</text>
        <dbReference type="EC" id="2.7.13.3"/>
    </reaction>
</comment>
<name>A0A849KYF7_9RHOB</name>
<dbReference type="InterPro" id="IPR036641">
    <property type="entry name" value="HPT_dom_sf"/>
</dbReference>
<evidence type="ECO:0000256" key="1">
    <source>
        <dbReference type="ARBA" id="ARBA00000085"/>
    </source>
</evidence>
<dbReference type="SUPFAM" id="SSF47384">
    <property type="entry name" value="Homodimeric domain of signal transducing histidine kinase"/>
    <property type="match status" value="1"/>
</dbReference>
<organism evidence="18 19">
    <name type="scientific">Halovulum dunhuangense</name>
    <dbReference type="NCBI Taxonomy" id="1505036"/>
    <lineage>
        <taxon>Bacteria</taxon>
        <taxon>Pseudomonadati</taxon>
        <taxon>Pseudomonadota</taxon>
        <taxon>Alphaproteobacteria</taxon>
        <taxon>Rhodobacterales</taxon>
        <taxon>Paracoccaceae</taxon>
        <taxon>Halovulum</taxon>
    </lineage>
</organism>
<dbReference type="CDD" id="cd16916">
    <property type="entry name" value="HATPase_CheA-like"/>
    <property type="match status" value="1"/>
</dbReference>
<dbReference type="RefSeq" id="WP_171321942.1">
    <property type="nucleotide sequence ID" value="NZ_JABFBC010000001.1"/>
</dbReference>
<dbReference type="SMART" id="SM00387">
    <property type="entry name" value="HATPase_c"/>
    <property type="match status" value="1"/>
</dbReference>
<dbReference type="Gene3D" id="1.20.120.160">
    <property type="entry name" value="HPT domain"/>
    <property type="match status" value="1"/>
</dbReference>
<dbReference type="SMART" id="SM00260">
    <property type="entry name" value="CheW"/>
    <property type="match status" value="1"/>
</dbReference>
<keyword evidence="10" id="KW-0902">Two-component regulatory system</keyword>
<dbReference type="Gene3D" id="1.10.287.560">
    <property type="entry name" value="Histidine kinase CheA-like, homodimeric domain"/>
    <property type="match status" value="1"/>
</dbReference>
<accession>A0A849KYF7</accession>
<evidence type="ECO:0000259" key="15">
    <source>
        <dbReference type="PROSITE" id="PS50109"/>
    </source>
</evidence>
<comment type="function">
    <text evidence="11">Involved in the transmission of sensory signals from the chemoreceptors to the flagellar motors. CheA is autophosphorylated; it can transfer its phosphate group to either CheB or CheY.</text>
</comment>
<dbReference type="SUPFAM" id="SSF50341">
    <property type="entry name" value="CheW-like"/>
    <property type="match status" value="1"/>
</dbReference>
<dbReference type="InterPro" id="IPR037006">
    <property type="entry name" value="CheA-like_homodim_sf"/>
</dbReference>
<evidence type="ECO:0000256" key="5">
    <source>
        <dbReference type="ARBA" id="ARBA00022553"/>
    </source>
</evidence>
<dbReference type="InterPro" id="IPR008207">
    <property type="entry name" value="Sig_transdc_His_kin_Hpt_dom"/>
</dbReference>
<evidence type="ECO:0000256" key="13">
    <source>
        <dbReference type="SAM" id="Coils"/>
    </source>
</evidence>
<sequence>MDEDEDFEALFFSEAKELLEALIEHLNLLAADAGDPDTVHAAFRAVHSVKGGAAAFGFEQLIGFAHQFETVMDLVRSGSLPLDAELCALLLRSGDMMQTLVEMAEAGDTGPAPGMQRLQSDLAARAGLSDAPKPAPEIPDACALPPPTLREVEIRFTPDAGFFESGHDMLRLVRAAREHGLAEVHATGTLPPIATFDPRLCPLGWDLMFRTDRPDDALTAFFAIYEHTARVEFAGLADEPEQVAPEAPPPLASAEEAAPSSGPAGAVGTEAATPGSPTRGDSGKSLRVDIVRIDRLVNLVGEMLITQAALAQNLFEGGEGRSLADIAHTVDAMSRQLRELQESVMAIRAQPVRSVFRRMPRVVRDLADKLGKNARLDLEGEATEVDATVIEELAEPLTHMIRNAMDHGLEAAEERLALGKSGTGRIRLAAEHRGERVIITVEDDGRGVNRERVLAKALERGLVGPDDRLSPEEIDMLIFHPGFSTAEEISSVSGRGVGMDVVKKKILSLGGRFSMVSTPGRGTRFDITLPLTLAVMDGMTISVGDQKFILPLSEVIEALHVTAGSGKRLPDGSSLLERRGEYLRLVSLRDALSMPPSDTDGQMAIVVDTETSGPVALIVDELIGQRQIVLKSLEANFRKVEGVSGATILGDGQVALILDIARLLQLQGPGSGPREVFH</sequence>
<dbReference type="GO" id="GO:0006935">
    <property type="term" value="P:chemotaxis"/>
    <property type="evidence" value="ECO:0007669"/>
    <property type="project" value="UniProtKB-KW"/>
</dbReference>
<dbReference type="Pfam" id="PF01627">
    <property type="entry name" value="Hpt"/>
    <property type="match status" value="1"/>
</dbReference>
<dbReference type="Proteomes" id="UP000572377">
    <property type="component" value="Unassembled WGS sequence"/>
</dbReference>
<dbReference type="FunFam" id="3.30.565.10:FF:000016">
    <property type="entry name" value="Chemotaxis protein CheA, putative"/>
    <property type="match status" value="1"/>
</dbReference>
<dbReference type="PANTHER" id="PTHR43395:SF10">
    <property type="entry name" value="CHEMOTAXIS PROTEIN CHEA"/>
    <property type="match status" value="1"/>
</dbReference>
<feature type="domain" description="HPt" evidence="17">
    <location>
        <begin position="1"/>
        <end position="104"/>
    </location>
</feature>
<dbReference type="CDD" id="cd00088">
    <property type="entry name" value="HPT"/>
    <property type="match status" value="1"/>
</dbReference>
<evidence type="ECO:0000256" key="14">
    <source>
        <dbReference type="SAM" id="MobiDB-lite"/>
    </source>
</evidence>
<dbReference type="CDD" id="cd00731">
    <property type="entry name" value="CheA_reg"/>
    <property type="match status" value="1"/>
</dbReference>
<evidence type="ECO:0000256" key="3">
    <source>
        <dbReference type="ARBA" id="ARBA00021495"/>
    </source>
</evidence>
<dbReference type="InterPro" id="IPR005467">
    <property type="entry name" value="His_kinase_dom"/>
</dbReference>
<keyword evidence="19" id="KW-1185">Reference proteome</keyword>
<dbReference type="InterPro" id="IPR051315">
    <property type="entry name" value="Bact_Chemotaxis_CheA"/>
</dbReference>
<dbReference type="InterPro" id="IPR036890">
    <property type="entry name" value="HATPase_C_sf"/>
</dbReference>
<dbReference type="PROSITE" id="PS50851">
    <property type="entry name" value="CHEW"/>
    <property type="match status" value="1"/>
</dbReference>
<dbReference type="EMBL" id="JABFBC010000001">
    <property type="protein sequence ID" value="NNU79186.1"/>
    <property type="molecule type" value="Genomic_DNA"/>
</dbReference>
<feature type="domain" description="CheW-like" evidence="16">
    <location>
        <begin position="535"/>
        <end position="669"/>
    </location>
</feature>
<keyword evidence="7" id="KW-0547">Nucleotide-binding</keyword>
<protein>
    <recommendedName>
        <fullName evidence="3">Chemotaxis protein CheA</fullName>
        <ecNumber evidence="2">2.7.13.3</ecNumber>
    </recommendedName>
</protein>
<feature type="modified residue" description="Phosphohistidine" evidence="12">
    <location>
        <position position="47"/>
    </location>
</feature>
<evidence type="ECO:0000259" key="17">
    <source>
        <dbReference type="PROSITE" id="PS50894"/>
    </source>
</evidence>
<evidence type="ECO:0000313" key="19">
    <source>
        <dbReference type="Proteomes" id="UP000572377"/>
    </source>
</evidence>
<keyword evidence="4" id="KW-0145">Chemotaxis</keyword>
<proteinExistence type="predicted"/>
<dbReference type="Pfam" id="PF02895">
    <property type="entry name" value="H-kinase_dim"/>
    <property type="match status" value="1"/>
</dbReference>
<dbReference type="GO" id="GO:0005524">
    <property type="term" value="F:ATP binding"/>
    <property type="evidence" value="ECO:0007669"/>
    <property type="project" value="UniProtKB-KW"/>
</dbReference>
<dbReference type="EC" id="2.7.13.3" evidence="2"/>
<dbReference type="InterPro" id="IPR003594">
    <property type="entry name" value="HATPase_dom"/>
</dbReference>
<feature type="domain" description="Histidine kinase" evidence="15">
    <location>
        <begin position="334"/>
        <end position="533"/>
    </location>
</feature>
<dbReference type="PRINTS" id="PR00344">
    <property type="entry name" value="BCTRLSENSOR"/>
</dbReference>
<dbReference type="InterPro" id="IPR036097">
    <property type="entry name" value="HisK_dim/P_sf"/>
</dbReference>
<evidence type="ECO:0000256" key="10">
    <source>
        <dbReference type="ARBA" id="ARBA00023012"/>
    </source>
</evidence>
<dbReference type="InterPro" id="IPR002545">
    <property type="entry name" value="CheW-lke_dom"/>
</dbReference>
<dbReference type="PROSITE" id="PS50894">
    <property type="entry name" value="HPT"/>
    <property type="match status" value="1"/>
</dbReference>
<dbReference type="SUPFAM" id="SSF55874">
    <property type="entry name" value="ATPase domain of HSP90 chaperone/DNA topoisomerase II/histidine kinase"/>
    <property type="match status" value="1"/>
</dbReference>
<evidence type="ECO:0000256" key="8">
    <source>
        <dbReference type="ARBA" id="ARBA00022777"/>
    </source>
</evidence>
<dbReference type="InterPro" id="IPR004358">
    <property type="entry name" value="Sig_transdc_His_kin-like_C"/>
</dbReference>
<dbReference type="SMART" id="SM00073">
    <property type="entry name" value="HPT"/>
    <property type="match status" value="1"/>
</dbReference>
<keyword evidence="9" id="KW-0067">ATP-binding</keyword>
<dbReference type="Pfam" id="PF01584">
    <property type="entry name" value="CheW"/>
    <property type="match status" value="1"/>
</dbReference>
<evidence type="ECO:0000256" key="7">
    <source>
        <dbReference type="ARBA" id="ARBA00022741"/>
    </source>
</evidence>
<dbReference type="AlphaFoldDB" id="A0A849KYF7"/>
<evidence type="ECO:0000256" key="12">
    <source>
        <dbReference type="PROSITE-ProRule" id="PRU00110"/>
    </source>
</evidence>
<dbReference type="SUPFAM" id="SSF47226">
    <property type="entry name" value="Histidine-containing phosphotransfer domain, HPT domain"/>
    <property type="match status" value="1"/>
</dbReference>
<evidence type="ECO:0000313" key="18">
    <source>
        <dbReference type="EMBL" id="NNU79186.1"/>
    </source>
</evidence>
<dbReference type="SMART" id="SM01231">
    <property type="entry name" value="H-kinase_dim"/>
    <property type="match status" value="1"/>
</dbReference>
<dbReference type="InterPro" id="IPR004105">
    <property type="entry name" value="CheA-like_dim"/>
</dbReference>
<dbReference type="PROSITE" id="PS50109">
    <property type="entry name" value="HIS_KIN"/>
    <property type="match status" value="1"/>
</dbReference>
<dbReference type="PANTHER" id="PTHR43395">
    <property type="entry name" value="SENSOR HISTIDINE KINASE CHEA"/>
    <property type="match status" value="1"/>
</dbReference>
<evidence type="ECO:0000256" key="6">
    <source>
        <dbReference type="ARBA" id="ARBA00022679"/>
    </source>
</evidence>
<reference evidence="18 19" key="1">
    <citation type="submission" date="2020-05" db="EMBL/GenBank/DDBJ databases">
        <title>Gimesia benthica sp. nov., a novel planctomycete isolated from a deep-sea water sample of the Northwest Indian Ocean.</title>
        <authorList>
            <person name="Wang J."/>
            <person name="Ruan C."/>
            <person name="Song L."/>
            <person name="Zhu Y."/>
            <person name="Li A."/>
            <person name="Zheng X."/>
            <person name="Wang L."/>
            <person name="Lu Z."/>
            <person name="Huang Y."/>
            <person name="Du W."/>
            <person name="Zhou Y."/>
            <person name="Huang L."/>
            <person name="Dai X."/>
        </authorList>
    </citation>
    <scope>NUCLEOTIDE SEQUENCE [LARGE SCALE GENOMIC DNA]</scope>
    <source>
        <strain evidence="18 19">YYQ-30</strain>
    </source>
</reference>
<evidence type="ECO:0000256" key="11">
    <source>
        <dbReference type="ARBA" id="ARBA00035100"/>
    </source>
</evidence>
<keyword evidence="13" id="KW-0175">Coiled coil</keyword>
<evidence type="ECO:0000256" key="2">
    <source>
        <dbReference type="ARBA" id="ARBA00012438"/>
    </source>
</evidence>